<evidence type="ECO:0000256" key="3">
    <source>
        <dbReference type="ARBA" id="ARBA00016337"/>
    </source>
</evidence>
<evidence type="ECO:0000256" key="7">
    <source>
        <dbReference type="ARBA" id="ARBA00022827"/>
    </source>
</evidence>
<dbReference type="EMBL" id="CAEZXA010000054">
    <property type="protein sequence ID" value="CAB4674873.1"/>
    <property type="molecule type" value="Genomic_DNA"/>
</dbReference>
<comment type="catalytic activity">
    <reaction evidence="10">
        <text>L-threonyl-[protein] + FAD = FMN-L-threonyl-[protein] + AMP + H(+)</text>
        <dbReference type="Rhea" id="RHEA:36847"/>
        <dbReference type="Rhea" id="RHEA-COMP:11060"/>
        <dbReference type="Rhea" id="RHEA-COMP:11061"/>
        <dbReference type="ChEBI" id="CHEBI:15378"/>
        <dbReference type="ChEBI" id="CHEBI:30013"/>
        <dbReference type="ChEBI" id="CHEBI:57692"/>
        <dbReference type="ChEBI" id="CHEBI:74257"/>
        <dbReference type="ChEBI" id="CHEBI:456215"/>
        <dbReference type="EC" id="2.7.1.180"/>
    </reaction>
</comment>
<dbReference type="InterPro" id="IPR024932">
    <property type="entry name" value="ApbE"/>
</dbReference>
<evidence type="ECO:0000256" key="4">
    <source>
        <dbReference type="ARBA" id="ARBA00022630"/>
    </source>
</evidence>
<dbReference type="Pfam" id="PF02424">
    <property type="entry name" value="ApbE"/>
    <property type="match status" value="2"/>
</dbReference>
<dbReference type="GO" id="GO:0046872">
    <property type="term" value="F:metal ion binding"/>
    <property type="evidence" value="ECO:0007669"/>
    <property type="project" value="UniProtKB-KW"/>
</dbReference>
<dbReference type="PANTHER" id="PTHR30040:SF2">
    <property type="entry name" value="FAD:PROTEIN FMN TRANSFERASE"/>
    <property type="match status" value="1"/>
</dbReference>
<dbReference type="GO" id="GO:0016740">
    <property type="term" value="F:transferase activity"/>
    <property type="evidence" value="ECO:0007669"/>
    <property type="project" value="UniProtKB-KW"/>
</dbReference>
<dbReference type="PANTHER" id="PTHR30040">
    <property type="entry name" value="THIAMINE BIOSYNTHESIS LIPOPROTEIN APBE"/>
    <property type="match status" value="1"/>
</dbReference>
<sequence>MQAKHRASFPIMGTTASVHVNDEITTATFDEVVSEVRNELTRLEDMFSVFRETSEISRINAGTLHHLDASPEVFAVLDACSWLEQASDGAFSIRRSRTASDINPSGFVKGWAGERSASLMSSAGLQHWYVGIGGDFVMRGGLSDAQPWSIGIADPRDATQLVATVDVVDGAIATSGSAERGAHIWDPRTGAPADEFLSVTVTGPSLTWADAYATTVFVMGEPGLKWIAQFGEYDVLPVRRND</sequence>
<comment type="cofactor">
    <cofactor evidence="1">
        <name>Mg(2+)</name>
        <dbReference type="ChEBI" id="CHEBI:18420"/>
    </cofactor>
</comment>
<keyword evidence="5" id="KW-0808">Transferase</keyword>
<keyword evidence="8" id="KW-0460">Magnesium</keyword>
<evidence type="ECO:0000256" key="8">
    <source>
        <dbReference type="ARBA" id="ARBA00022842"/>
    </source>
</evidence>
<dbReference type="InterPro" id="IPR003374">
    <property type="entry name" value="ApbE-like_sf"/>
</dbReference>
<keyword evidence="6" id="KW-0479">Metal-binding</keyword>
<name>A0A6J6MR27_9ZZZZ</name>
<evidence type="ECO:0000256" key="2">
    <source>
        <dbReference type="ARBA" id="ARBA00011955"/>
    </source>
</evidence>
<dbReference type="Gene3D" id="3.10.520.10">
    <property type="entry name" value="ApbE-like domains"/>
    <property type="match status" value="2"/>
</dbReference>
<organism evidence="11">
    <name type="scientific">freshwater metagenome</name>
    <dbReference type="NCBI Taxonomy" id="449393"/>
    <lineage>
        <taxon>unclassified sequences</taxon>
        <taxon>metagenomes</taxon>
        <taxon>ecological metagenomes</taxon>
    </lineage>
</organism>
<dbReference type="SUPFAM" id="SSF143631">
    <property type="entry name" value="ApbE-like"/>
    <property type="match status" value="1"/>
</dbReference>
<dbReference type="EC" id="2.7.1.180" evidence="2"/>
<evidence type="ECO:0000256" key="6">
    <source>
        <dbReference type="ARBA" id="ARBA00022723"/>
    </source>
</evidence>
<gene>
    <name evidence="11" type="ORF">UFOPK2334_00759</name>
</gene>
<evidence type="ECO:0000256" key="9">
    <source>
        <dbReference type="ARBA" id="ARBA00031306"/>
    </source>
</evidence>
<keyword evidence="7" id="KW-0274">FAD</keyword>
<evidence type="ECO:0000256" key="5">
    <source>
        <dbReference type="ARBA" id="ARBA00022679"/>
    </source>
</evidence>
<keyword evidence="4" id="KW-0285">Flavoprotein</keyword>
<protein>
    <recommendedName>
        <fullName evidence="3">FAD:protein FMN transferase</fullName>
        <ecNumber evidence="2">2.7.1.180</ecNumber>
    </recommendedName>
    <alternativeName>
        <fullName evidence="9">Flavin transferase</fullName>
    </alternativeName>
</protein>
<accession>A0A6J6MR27</accession>
<reference evidence="11" key="1">
    <citation type="submission" date="2020-05" db="EMBL/GenBank/DDBJ databases">
        <authorList>
            <person name="Chiriac C."/>
            <person name="Salcher M."/>
            <person name="Ghai R."/>
            <person name="Kavagutti S V."/>
        </authorList>
    </citation>
    <scope>NUCLEOTIDE SEQUENCE</scope>
</reference>
<evidence type="ECO:0000256" key="10">
    <source>
        <dbReference type="ARBA" id="ARBA00048540"/>
    </source>
</evidence>
<dbReference type="AlphaFoldDB" id="A0A6J6MR27"/>
<evidence type="ECO:0000256" key="1">
    <source>
        <dbReference type="ARBA" id="ARBA00001946"/>
    </source>
</evidence>
<evidence type="ECO:0000313" key="11">
    <source>
        <dbReference type="EMBL" id="CAB4674873.1"/>
    </source>
</evidence>
<proteinExistence type="predicted"/>